<dbReference type="SUPFAM" id="SSF55073">
    <property type="entry name" value="Nucleotide cyclase"/>
    <property type="match status" value="1"/>
</dbReference>
<sequence length="558" mass="59916">MGSSGQLTSAAPGVDTARLEALLTEIEARLLTSAQGALHLIAEAEALTLPDSPVGGQLLCLRGAALFYCSEIEASAASFASARALGQRLGDAALEARALNGLGNVASQRGDYVGTLEHFLESARLAGAVGDEQGRLRVLNNIGVIRGELGEYEEALRTHREVIEGTRRIGDPLLESSARANAVMDLCLLGQYGAAIALADEQLLALSKAGVRQHEVVVQTYRAASLLELGQLEEALAAAERAQPLAEEIADHDHLCRLLVTRGRALQGLGEGQAATTVLTRALTLAQDLEFRLHERDAHRALSDVQEALGNLPAALMHLRAYLALQQAIHAQHVDRRTRLLTAQFQLEALRREADMERLRSEQLTRDNAALRQDHQLLAHRAAHDTLTGLANRAHFQAEVSRTLRRGADAGEGGMSAVLFIDLDGFKAVNDALGHDLGDELLRQVGARLRQHTRRGDLIARLGGDEFTVLLRELEEAQDATRVGEQLLGALCEPFTLDEHQVSVTASIGVAVAPADGSDLTTLQKHADAAMYRIKHSGKNGVGRFSGSFPGTDQRNPA</sequence>
<dbReference type="EMBL" id="FWWU01000004">
    <property type="protein sequence ID" value="SMB80241.1"/>
    <property type="molecule type" value="Genomic_DNA"/>
</dbReference>
<dbReference type="NCBIfam" id="TIGR00254">
    <property type="entry name" value="GGDEF"/>
    <property type="match status" value="1"/>
</dbReference>
<evidence type="ECO:0000259" key="1">
    <source>
        <dbReference type="PROSITE" id="PS50887"/>
    </source>
</evidence>
<dbReference type="STRING" id="695939.SAMN00790413_05456"/>
<name>A0A1W1UHF2_9DEIO</name>
<dbReference type="InterPro" id="IPR043128">
    <property type="entry name" value="Rev_trsase/Diguanyl_cyclase"/>
</dbReference>
<dbReference type="Pfam" id="PF00990">
    <property type="entry name" value="GGDEF"/>
    <property type="match status" value="1"/>
</dbReference>
<dbReference type="InterPro" id="IPR029787">
    <property type="entry name" value="Nucleotide_cyclase"/>
</dbReference>
<dbReference type="InterPro" id="IPR000160">
    <property type="entry name" value="GGDEF_dom"/>
</dbReference>
<dbReference type="PANTHER" id="PTHR46663:SF3">
    <property type="entry name" value="SLL0267 PROTEIN"/>
    <property type="match status" value="1"/>
</dbReference>
<dbReference type="SUPFAM" id="SSF48452">
    <property type="entry name" value="TPR-like"/>
    <property type="match status" value="2"/>
</dbReference>
<gene>
    <name evidence="2" type="ORF">SAMN00790413_05456</name>
</gene>
<organism evidence="2 3">
    <name type="scientific">Deinococcus hopiensis KR-140</name>
    <dbReference type="NCBI Taxonomy" id="695939"/>
    <lineage>
        <taxon>Bacteria</taxon>
        <taxon>Thermotogati</taxon>
        <taxon>Deinococcota</taxon>
        <taxon>Deinococci</taxon>
        <taxon>Deinococcales</taxon>
        <taxon>Deinococcaceae</taxon>
        <taxon>Deinococcus</taxon>
    </lineage>
</organism>
<dbReference type="PROSITE" id="PS50887">
    <property type="entry name" value="GGDEF"/>
    <property type="match status" value="1"/>
</dbReference>
<dbReference type="Gene3D" id="3.30.70.270">
    <property type="match status" value="1"/>
</dbReference>
<dbReference type="FunFam" id="3.30.70.270:FF:000001">
    <property type="entry name" value="Diguanylate cyclase domain protein"/>
    <property type="match status" value="1"/>
</dbReference>
<protein>
    <submittedName>
        <fullName evidence="2">Diguanylate cyclase (GGDEF) domain-containing protein</fullName>
    </submittedName>
</protein>
<dbReference type="PANTHER" id="PTHR46663">
    <property type="entry name" value="DIGUANYLATE CYCLASE DGCT-RELATED"/>
    <property type="match status" value="1"/>
</dbReference>
<dbReference type="SMART" id="SM00028">
    <property type="entry name" value="TPR"/>
    <property type="match status" value="5"/>
</dbReference>
<dbReference type="SMART" id="SM00267">
    <property type="entry name" value="GGDEF"/>
    <property type="match status" value="1"/>
</dbReference>
<dbReference type="InterPro" id="IPR011990">
    <property type="entry name" value="TPR-like_helical_dom_sf"/>
</dbReference>
<dbReference type="InterPro" id="IPR019734">
    <property type="entry name" value="TPR_rpt"/>
</dbReference>
<dbReference type="AlphaFoldDB" id="A0A1W1UHF2"/>
<evidence type="ECO:0000313" key="2">
    <source>
        <dbReference type="EMBL" id="SMB80241.1"/>
    </source>
</evidence>
<dbReference type="CDD" id="cd01949">
    <property type="entry name" value="GGDEF"/>
    <property type="match status" value="1"/>
</dbReference>
<feature type="domain" description="GGDEF" evidence="1">
    <location>
        <begin position="414"/>
        <end position="547"/>
    </location>
</feature>
<accession>A0A1W1UHF2</accession>
<dbReference type="InterPro" id="IPR052163">
    <property type="entry name" value="DGC-Regulatory_Protein"/>
</dbReference>
<dbReference type="OrthoDB" id="73747at2"/>
<dbReference type="Pfam" id="PF13424">
    <property type="entry name" value="TPR_12"/>
    <property type="match status" value="1"/>
</dbReference>
<keyword evidence="3" id="KW-1185">Reference proteome</keyword>
<evidence type="ECO:0000313" key="3">
    <source>
        <dbReference type="Proteomes" id="UP000192582"/>
    </source>
</evidence>
<dbReference type="Proteomes" id="UP000192582">
    <property type="component" value="Unassembled WGS sequence"/>
</dbReference>
<dbReference type="Gene3D" id="1.25.40.10">
    <property type="entry name" value="Tetratricopeptide repeat domain"/>
    <property type="match status" value="1"/>
</dbReference>
<reference evidence="2 3" key="1">
    <citation type="submission" date="2017-04" db="EMBL/GenBank/DDBJ databases">
        <authorList>
            <person name="Afonso C.L."/>
            <person name="Miller P.J."/>
            <person name="Scott M.A."/>
            <person name="Spackman E."/>
            <person name="Goraichik I."/>
            <person name="Dimitrov K.M."/>
            <person name="Suarez D.L."/>
            <person name="Swayne D.E."/>
        </authorList>
    </citation>
    <scope>NUCLEOTIDE SEQUENCE [LARGE SCALE GENOMIC DNA]</scope>
    <source>
        <strain evidence="2 3">KR-140</strain>
    </source>
</reference>
<proteinExistence type="predicted"/>